<dbReference type="Proteomes" id="UP000277198">
    <property type="component" value="Segment"/>
</dbReference>
<gene>
    <name evidence="1" type="primary">tco</name>
    <name evidence="1" type="ORF">PhiH1_075</name>
</gene>
<sequence>MLTTPEEDRLEASLPTEGLTVDYEGQSYTYDLSPFWSGGDDAGEDATADPDYPALVVGWNAQSEPAPERQPADNVAAIDNPTDVAEYRETETAEVYDELSVTVAVEAAHDANGVPPQVRGGQLARQLWRFTNFDLDLNSVGPDGERPMRVDVQGGPTPSRVKNTYRLEWALRLHHSETKETVHDTVETVGVEAEQTRD</sequence>
<proteinExistence type="predicted"/>
<organismHost>
    <name type="scientific">Halobacterium salinarum</name>
    <name type="common">Halobacterium halobium</name>
    <dbReference type="NCBI Taxonomy" id="2242"/>
</organismHost>
<accession>A0A3G1ZKP8</accession>
<dbReference type="EMBL" id="MK002701">
    <property type="protein sequence ID" value="AYM00262.1"/>
    <property type="molecule type" value="Genomic_DNA"/>
</dbReference>
<dbReference type="RefSeq" id="YP_009981822.1">
    <property type="nucleotide sequence ID" value="NC_052650.1"/>
</dbReference>
<dbReference type="KEGG" id="vg:62571574"/>
<dbReference type="GeneID" id="62571574"/>
<reference evidence="1 2" key="1">
    <citation type="journal article" date="2018" name="Genes (Basel)">
        <title>Complete Genome Sequence of the Model Halovirus PhiH1 (PhiH1).</title>
        <authorList>
            <person name="Dyall-Smith M."/>
            <person name="Pfeifer F."/>
            <person name="Witte A."/>
            <person name="Oesterhelt D."/>
            <person name="Pfeiffer F."/>
        </authorList>
    </citation>
    <scope>NUCLEOTIDE SEQUENCE [LARGE SCALE GENOMIC DNA]</scope>
    <source>
        <strain evidence="1">Variant phiH1</strain>
    </source>
</reference>
<evidence type="ECO:0000313" key="2">
    <source>
        <dbReference type="Proteomes" id="UP000277198"/>
    </source>
</evidence>
<organism evidence="1 2">
    <name type="scientific">Halobacterium phage phiH</name>
    <name type="common">Bacteriophage phi-H</name>
    <dbReference type="NCBI Taxonomy" id="169684"/>
    <lineage>
        <taxon>Viruses</taxon>
        <taxon>Duplodnaviria</taxon>
        <taxon>Heunggongvirae</taxon>
        <taxon>Uroviricota</taxon>
        <taxon>Caudoviricetes</taxon>
        <taxon>Vertoviridae</taxon>
        <taxon>Myohalovirus</taxon>
        <taxon>Myohalovirus spontanei</taxon>
        <taxon>Myohalovirus phiH</taxon>
    </lineage>
</organism>
<evidence type="ECO:0000313" key="1">
    <source>
        <dbReference type="EMBL" id="AYM00262.1"/>
    </source>
</evidence>
<keyword evidence="2" id="KW-1185">Reference proteome</keyword>
<protein>
    <submittedName>
        <fullName evidence="1">Tail completion protein, type 1</fullName>
    </submittedName>
</protein>
<name>A0A3G1ZKP8_BPPHH</name>